<feature type="compositionally biased region" description="Polar residues" evidence="1">
    <location>
        <begin position="40"/>
        <end position="50"/>
    </location>
</feature>
<evidence type="ECO:0000313" key="2">
    <source>
        <dbReference type="EMBL" id="VUZ38777.1"/>
    </source>
</evidence>
<dbReference type="AlphaFoldDB" id="A0A564XUT6"/>
<sequence>CSKNELQFHAECVEFVRDILLICRRCLARGRKTSKEEPIVSSSMPSTSTGPKRHTSVSQERLAVFGRQSNAIHVWVYNTECSKVDV</sequence>
<feature type="non-terminal residue" evidence="2">
    <location>
        <position position="1"/>
    </location>
</feature>
<accession>A0A564XUT6</accession>
<keyword evidence="3" id="KW-1185">Reference proteome</keyword>
<organism evidence="2 3">
    <name type="scientific">Hymenolepis diminuta</name>
    <name type="common">Rat tapeworm</name>
    <dbReference type="NCBI Taxonomy" id="6216"/>
    <lineage>
        <taxon>Eukaryota</taxon>
        <taxon>Metazoa</taxon>
        <taxon>Spiralia</taxon>
        <taxon>Lophotrochozoa</taxon>
        <taxon>Platyhelminthes</taxon>
        <taxon>Cestoda</taxon>
        <taxon>Eucestoda</taxon>
        <taxon>Cyclophyllidea</taxon>
        <taxon>Hymenolepididae</taxon>
        <taxon>Hymenolepis</taxon>
    </lineage>
</organism>
<gene>
    <name evidence="2" type="ORF">WMSIL1_LOCUS228</name>
</gene>
<evidence type="ECO:0000256" key="1">
    <source>
        <dbReference type="SAM" id="MobiDB-lite"/>
    </source>
</evidence>
<evidence type="ECO:0000313" key="3">
    <source>
        <dbReference type="Proteomes" id="UP000321570"/>
    </source>
</evidence>
<name>A0A564XUT6_HYMDI</name>
<feature type="non-terminal residue" evidence="2">
    <location>
        <position position="86"/>
    </location>
</feature>
<dbReference type="Proteomes" id="UP000321570">
    <property type="component" value="Unassembled WGS sequence"/>
</dbReference>
<dbReference type="EMBL" id="CABIJS010000007">
    <property type="protein sequence ID" value="VUZ38777.1"/>
    <property type="molecule type" value="Genomic_DNA"/>
</dbReference>
<feature type="region of interest" description="Disordered" evidence="1">
    <location>
        <begin position="32"/>
        <end position="57"/>
    </location>
</feature>
<protein>
    <submittedName>
        <fullName evidence="2">Uncharacterized protein</fullName>
    </submittedName>
</protein>
<reference evidence="2 3" key="1">
    <citation type="submission" date="2019-07" db="EMBL/GenBank/DDBJ databases">
        <authorList>
            <person name="Jastrzebski P J."/>
            <person name="Paukszto L."/>
            <person name="Jastrzebski P J."/>
        </authorList>
    </citation>
    <scope>NUCLEOTIDE SEQUENCE [LARGE SCALE GENOMIC DNA]</scope>
    <source>
        <strain evidence="2 3">WMS-il1</strain>
    </source>
</reference>
<proteinExistence type="predicted"/>